<dbReference type="InterPro" id="IPR035649">
    <property type="entry name" value="EFG_V"/>
</dbReference>
<evidence type="ECO:0000256" key="5">
    <source>
        <dbReference type="ARBA" id="ARBA00022917"/>
    </source>
</evidence>
<evidence type="ECO:0000313" key="10">
    <source>
        <dbReference type="EMBL" id="AYD48499.1"/>
    </source>
</evidence>
<dbReference type="CDD" id="cd04088">
    <property type="entry name" value="EFG_mtEFG_II"/>
    <property type="match status" value="1"/>
</dbReference>
<feature type="binding site" evidence="8">
    <location>
        <begin position="92"/>
        <end position="96"/>
    </location>
    <ligand>
        <name>GTP</name>
        <dbReference type="ChEBI" id="CHEBI:37565"/>
    </ligand>
</feature>
<dbReference type="InterPro" id="IPR035647">
    <property type="entry name" value="EFG_III/V"/>
</dbReference>
<dbReference type="PANTHER" id="PTHR43261:SF1">
    <property type="entry name" value="RIBOSOME-RELEASING FACTOR 2, MITOCHONDRIAL"/>
    <property type="match status" value="1"/>
</dbReference>
<accession>A0A386HS79</accession>
<keyword evidence="6 8" id="KW-0342">GTP-binding</keyword>
<evidence type="ECO:0000256" key="8">
    <source>
        <dbReference type="HAMAP-Rule" id="MF_00054"/>
    </source>
</evidence>
<gene>
    <name evidence="8 10" type="primary">fusA</name>
    <name evidence="10" type="ORF">D6B99_13330</name>
</gene>
<dbReference type="AlphaFoldDB" id="A0A386HS79"/>
<organism evidence="10 11">
    <name type="scientific">Arachidicoccus soli</name>
    <dbReference type="NCBI Taxonomy" id="2341117"/>
    <lineage>
        <taxon>Bacteria</taxon>
        <taxon>Pseudomonadati</taxon>
        <taxon>Bacteroidota</taxon>
        <taxon>Chitinophagia</taxon>
        <taxon>Chitinophagales</taxon>
        <taxon>Chitinophagaceae</taxon>
        <taxon>Arachidicoccus</taxon>
    </lineage>
</organism>
<feature type="binding site" evidence="8">
    <location>
        <begin position="146"/>
        <end position="149"/>
    </location>
    <ligand>
        <name>GTP</name>
        <dbReference type="ChEBI" id="CHEBI:37565"/>
    </ligand>
</feature>
<keyword evidence="8" id="KW-0963">Cytoplasm</keyword>
<dbReference type="PANTHER" id="PTHR43261">
    <property type="entry name" value="TRANSLATION ELONGATION FACTOR G-RELATED"/>
    <property type="match status" value="1"/>
</dbReference>
<dbReference type="Pfam" id="PF22042">
    <property type="entry name" value="EF-G_D2"/>
    <property type="match status" value="1"/>
</dbReference>
<dbReference type="SUPFAM" id="SSF52540">
    <property type="entry name" value="P-loop containing nucleoside triphosphate hydrolases"/>
    <property type="match status" value="1"/>
</dbReference>
<protein>
    <recommendedName>
        <fullName evidence="2 8">Elongation factor G</fullName>
        <shortName evidence="8">EF-G</shortName>
    </recommendedName>
</protein>
<dbReference type="InterPro" id="IPR047872">
    <property type="entry name" value="EFG_IV"/>
</dbReference>
<dbReference type="SUPFAM" id="SSF54211">
    <property type="entry name" value="Ribosomal protein S5 domain 2-like"/>
    <property type="match status" value="1"/>
</dbReference>
<dbReference type="GO" id="GO:0032790">
    <property type="term" value="P:ribosome disassembly"/>
    <property type="evidence" value="ECO:0007669"/>
    <property type="project" value="TreeGrafter"/>
</dbReference>
<dbReference type="SMART" id="SM00889">
    <property type="entry name" value="EFG_IV"/>
    <property type="match status" value="1"/>
</dbReference>
<comment type="similarity">
    <text evidence="1 8">Belongs to the TRAFAC class translation factor GTPase superfamily. Classic translation factor GTPase family. EF-G/EF-2 subfamily.</text>
</comment>
<dbReference type="Pfam" id="PF03764">
    <property type="entry name" value="EFG_IV"/>
    <property type="match status" value="1"/>
</dbReference>
<dbReference type="InterPro" id="IPR000640">
    <property type="entry name" value="EFG_V-like"/>
</dbReference>
<dbReference type="GO" id="GO:0005525">
    <property type="term" value="F:GTP binding"/>
    <property type="evidence" value="ECO:0007669"/>
    <property type="project" value="UniProtKB-UniRule"/>
</dbReference>
<dbReference type="InterPro" id="IPR041095">
    <property type="entry name" value="EFG_II"/>
</dbReference>
<dbReference type="SMART" id="SM00838">
    <property type="entry name" value="EFG_C"/>
    <property type="match status" value="1"/>
</dbReference>
<proteinExistence type="inferred from homology"/>
<dbReference type="FunFam" id="3.40.50.300:FF:000029">
    <property type="entry name" value="Elongation factor G"/>
    <property type="match status" value="1"/>
</dbReference>
<evidence type="ECO:0000256" key="4">
    <source>
        <dbReference type="ARBA" id="ARBA00022768"/>
    </source>
</evidence>
<dbReference type="PRINTS" id="PR00315">
    <property type="entry name" value="ELONGATNFCT"/>
</dbReference>
<keyword evidence="11" id="KW-1185">Reference proteome</keyword>
<dbReference type="CDD" id="cd03713">
    <property type="entry name" value="EFG_mtEFG_C"/>
    <property type="match status" value="1"/>
</dbReference>
<dbReference type="InterPro" id="IPR000795">
    <property type="entry name" value="T_Tr_GTP-bd_dom"/>
</dbReference>
<dbReference type="InterPro" id="IPR053905">
    <property type="entry name" value="EF-G-like_DII"/>
</dbReference>
<dbReference type="Gene3D" id="3.30.70.240">
    <property type="match status" value="1"/>
</dbReference>
<evidence type="ECO:0000256" key="7">
    <source>
        <dbReference type="ARBA" id="ARBA00024731"/>
    </source>
</evidence>
<dbReference type="InterPro" id="IPR027417">
    <property type="entry name" value="P-loop_NTPase"/>
</dbReference>
<dbReference type="SUPFAM" id="SSF50447">
    <property type="entry name" value="Translation proteins"/>
    <property type="match status" value="1"/>
</dbReference>
<dbReference type="Gene3D" id="3.30.70.870">
    <property type="entry name" value="Elongation Factor G (Translational Gtpase), domain 3"/>
    <property type="match status" value="1"/>
</dbReference>
<evidence type="ECO:0000256" key="3">
    <source>
        <dbReference type="ARBA" id="ARBA00022741"/>
    </source>
</evidence>
<dbReference type="InterPro" id="IPR020568">
    <property type="entry name" value="Ribosomal_Su5_D2-typ_SF"/>
</dbReference>
<keyword evidence="4 8" id="KW-0251">Elongation factor</keyword>
<evidence type="ECO:0000256" key="2">
    <source>
        <dbReference type="ARBA" id="ARBA00017872"/>
    </source>
</evidence>
<feature type="binding site" evidence="8">
    <location>
        <begin position="15"/>
        <end position="22"/>
    </location>
    <ligand>
        <name>GTP</name>
        <dbReference type="ChEBI" id="CHEBI:37565"/>
    </ligand>
</feature>
<dbReference type="InterPro" id="IPR005225">
    <property type="entry name" value="Small_GTP-bd"/>
</dbReference>
<dbReference type="SUPFAM" id="SSF54980">
    <property type="entry name" value="EF-G C-terminal domain-like"/>
    <property type="match status" value="2"/>
</dbReference>
<dbReference type="Gene3D" id="3.30.230.10">
    <property type="match status" value="1"/>
</dbReference>
<evidence type="ECO:0000256" key="6">
    <source>
        <dbReference type="ARBA" id="ARBA00023134"/>
    </source>
</evidence>
<dbReference type="HAMAP" id="MF_00054_B">
    <property type="entry name" value="EF_G_EF_2_B"/>
    <property type="match status" value="1"/>
</dbReference>
<dbReference type="GO" id="GO:0003924">
    <property type="term" value="F:GTPase activity"/>
    <property type="evidence" value="ECO:0007669"/>
    <property type="project" value="InterPro"/>
</dbReference>
<dbReference type="EMBL" id="CP032489">
    <property type="protein sequence ID" value="AYD48499.1"/>
    <property type="molecule type" value="Genomic_DNA"/>
</dbReference>
<sequence>MMADLKFQRNFGIAAHIDAGKTTTTERILRYTGMIHRIGEVHDGGATTDWMEQEKERGITITSAAVSCNWSFPTDKGKVTPDSKKYSFNIIDTPGHVDFTVEVERSMRVLDGLIALFSAVDGVEPQSETVWRQANRYKVPRIGFVNKMDRSGADFLNVVHQVKEMLGANAVPLQLPIGAEDDFKGVVDLIRNTGIIWDDSTEGMTYTEIPIPEDMKEDVIEWRAKLIEAVAEYDDTLMEKFFENPDTISEDEVHEAIRKACIDLSIVPMMCGSSFKNKGVQTALDAVCRYLPSPIDVDAIEGHDPDDAEKILTRKPSAKEPFAALAFKIMTDPFVGRLAFFRVYSGHLDAGSYVLNVRSGKNERISRIMKMFANKQNPVDFIEAGDIGAAVGFKEIKTGDTLCDEKHPIVLENMFIPEPVIAVAIEPKTQADVDKMGMAIAKLVEEDPTLRVNTDEDTGQTILRGMGELHLEIIIDRMRREFKVEVNQGAPQVAYKETFQSTIQHREVLKKQSGGRGKFADIQFEIGPAEEEWLKENEGKHFQFVNNIVGGSIPREFFPAIQKGFETAMGTGVLAGYPVDNMKVRVFDGSFHNVDSDAMSFELCAKAGFREAGRKAKPVLLEPIMKVEVTTPDQYMGDVTGDLNRRRGMMEGMDTRGNAQVIKAKVPLSEMFGYVTQLRSLSSGRAASTMEFDHYAPTPNNIAEEVIAKSKGKVKNEDD</sequence>
<dbReference type="CDD" id="cd01886">
    <property type="entry name" value="EF-G"/>
    <property type="match status" value="1"/>
</dbReference>
<dbReference type="Gene3D" id="2.40.30.10">
    <property type="entry name" value="Translation factors"/>
    <property type="match status" value="1"/>
</dbReference>
<dbReference type="CDD" id="cd16262">
    <property type="entry name" value="EFG_III"/>
    <property type="match status" value="1"/>
</dbReference>
<dbReference type="InterPro" id="IPR031157">
    <property type="entry name" value="G_TR_CS"/>
</dbReference>
<dbReference type="Pfam" id="PF00679">
    <property type="entry name" value="EFG_C"/>
    <property type="match status" value="1"/>
</dbReference>
<reference evidence="10 11" key="1">
    <citation type="submission" date="2018-09" db="EMBL/GenBank/DDBJ databases">
        <title>Arachidicoccus sp. nov., a bacterium isolated from soil.</title>
        <authorList>
            <person name="Weon H.-Y."/>
            <person name="Kwon S.-W."/>
            <person name="Lee S.A."/>
        </authorList>
    </citation>
    <scope>NUCLEOTIDE SEQUENCE [LARGE SCALE GENOMIC DNA]</scope>
    <source>
        <strain evidence="10 11">KIS59-12</strain>
    </source>
</reference>
<dbReference type="FunFam" id="3.30.70.870:FF:000001">
    <property type="entry name" value="Elongation factor G"/>
    <property type="match status" value="1"/>
</dbReference>
<keyword evidence="5 8" id="KW-0648">Protein biosynthesis</keyword>
<dbReference type="GO" id="GO:0005737">
    <property type="term" value="C:cytoplasm"/>
    <property type="evidence" value="ECO:0007669"/>
    <property type="project" value="UniProtKB-SubCell"/>
</dbReference>
<feature type="domain" description="Tr-type G" evidence="9">
    <location>
        <begin position="6"/>
        <end position="295"/>
    </location>
</feature>
<dbReference type="PROSITE" id="PS00301">
    <property type="entry name" value="G_TR_1"/>
    <property type="match status" value="1"/>
</dbReference>
<evidence type="ECO:0000256" key="1">
    <source>
        <dbReference type="ARBA" id="ARBA00005870"/>
    </source>
</evidence>
<dbReference type="Proteomes" id="UP000266118">
    <property type="component" value="Chromosome"/>
</dbReference>
<keyword evidence="3 8" id="KW-0547">Nucleotide-binding</keyword>
<dbReference type="PROSITE" id="PS51722">
    <property type="entry name" value="G_TR_2"/>
    <property type="match status" value="1"/>
</dbReference>
<dbReference type="InterPro" id="IPR014721">
    <property type="entry name" value="Ribsml_uS5_D2-typ_fold_subgr"/>
</dbReference>
<dbReference type="NCBIfam" id="TIGR00231">
    <property type="entry name" value="small_GTP"/>
    <property type="match status" value="1"/>
</dbReference>
<evidence type="ECO:0000313" key="11">
    <source>
        <dbReference type="Proteomes" id="UP000266118"/>
    </source>
</evidence>
<dbReference type="FunFam" id="3.30.230.10:FF:000003">
    <property type="entry name" value="Elongation factor G"/>
    <property type="match status" value="1"/>
</dbReference>
<dbReference type="NCBIfam" id="NF009381">
    <property type="entry name" value="PRK12740.1-5"/>
    <property type="match status" value="1"/>
</dbReference>
<dbReference type="Pfam" id="PF14492">
    <property type="entry name" value="EFG_III"/>
    <property type="match status" value="1"/>
</dbReference>
<dbReference type="OrthoDB" id="9801591at2"/>
<comment type="function">
    <text evidence="7 8">Catalyzes the GTP-dependent ribosomal translocation step during translation elongation. During this step, the ribosome changes from the pre-translocational (PRE) to the post-translocational (POST) state as the newly formed A-site-bound peptidyl-tRNA and P-site-bound deacylated tRNA move to the P and E sites, respectively. Catalyzes the coordinated movement of the two tRNA molecules, the mRNA and conformational changes in the ribosome.</text>
</comment>
<dbReference type="GO" id="GO:0003746">
    <property type="term" value="F:translation elongation factor activity"/>
    <property type="evidence" value="ECO:0007669"/>
    <property type="project" value="UniProtKB-UniRule"/>
</dbReference>
<dbReference type="Pfam" id="PF00009">
    <property type="entry name" value="GTP_EFTU"/>
    <property type="match status" value="1"/>
</dbReference>
<dbReference type="InterPro" id="IPR009022">
    <property type="entry name" value="EFG_III"/>
</dbReference>
<comment type="subcellular location">
    <subcellularLocation>
        <location evidence="8">Cytoplasm</location>
    </subcellularLocation>
</comment>
<evidence type="ECO:0000259" key="9">
    <source>
        <dbReference type="PROSITE" id="PS51722"/>
    </source>
</evidence>
<dbReference type="FunFam" id="2.40.30.10:FF:000006">
    <property type="entry name" value="Elongation factor G"/>
    <property type="match status" value="1"/>
</dbReference>
<dbReference type="Gene3D" id="3.40.50.300">
    <property type="entry name" value="P-loop containing nucleotide triphosphate hydrolases"/>
    <property type="match status" value="1"/>
</dbReference>
<dbReference type="CDD" id="cd01434">
    <property type="entry name" value="EFG_mtEFG1_IV"/>
    <property type="match status" value="1"/>
</dbReference>
<dbReference type="NCBIfam" id="TIGR00484">
    <property type="entry name" value="EF-G"/>
    <property type="match status" value="1"/>
</dbReference>
<name>A0A386HS79_9BACT</name>
<dbReference type="InterPro" id="IPR009000">
    <property type="entry name" value="Transl_B-barrel_sf"/>
</dbReference>
<dbReference type="InterPro" id="IPR005517">
    <property type="entry name" value="Transl_elong_EFG/EF2_IV"/>
</dbReference>
<dbReference type="InterPro" id="IPR004540">
    <property type="entry name" value="Transl_elong_EFG/EF2"/>
</dbReference>
<dbReference type="FunFam" id="3.30.70.240:FF:000001">
    <property type="entry name" value="Elongation factor G"/>
    <property type="match status" value="1"/>
</dbReference>
<dbReference type="KEGG" id="ark:D6B99_13330"/>